<evidence type="ECO:0000313" key="2">
    <source>
        <dbReference type="Proteomes" id="UP001274896"/>
    </source>
</evidence>
<organism evidence="1 2">
    <name type="scientific">Hemibagrus guttatus</name>
    <dbReference type="NCBI Taxonomy" id="175788"/>
    <lineage>
        <taxon>Eukaryota</taxon>
        <taxon>Metazoa</taxon>
        <taxon>Chordata</taxon>
        <taxon>Craniata</taxon>
        <taxon>Vertebrata</taxon>
        <taxon>Euteleostomi</taxon>
        <taxon>Actinopterygii</taxon>
        <taxon>Neopterygii</taxon>
        <taxon>Teleostei</taxon>
        <taxon>Ostariophysi</taxon>
        <taxon>Siluriformes</taxon>
        <taxon>Bagridae</taxon>
        <taxon>Hemibagrus</taxon>
    </lineage>
</organism>
<keyword evidence="2" id="KW-1185">Reference proteome</keyword>
<gene>
    <name evidence="1" type="ORF">QTP70_035026</name>
</gene>
<comment type="caution">
    <text evidence="1">The sequence shown here is derived from an EMBL/GenBank/DDBJ whole genome shotgun (WGS) entry which is preliminary data.</text>
</comment>
<accession>A0AAE0RLH2</accession>
<dbReference type="AlphaFoldDB" id="A0AAE0RLH2"/>
<dbReference type="EMBL" id="JAUCMX010000001">
    <property type="protein sequence ID" value="KAK3557709.1"/>
    <property type="molecule type" value="Genomic_DNA"/>
</dbReference>
<proteinExistence type="predicted"/>
<dbReference type="Proteomes" id="UP001274896">
    <property type="component" value="Unassembled WGS sequence"/>
</dbReference>
<reference evidence="1" key="1">
    <citation type="submission" date="2023-06" db="EMBL/GenBank/DDBJ databases">
        <title>Male Hemibagrus guttatus genome.</title>
        <authorList>
            <person name="Bian C."/>
        </authorList>
    </citation>
    <scope>NUCLEOTIDE SEQUENCE</scope>
    <source>
        <strain evidence="1">Male_cb2023</strain>
        <tissue evidence="1">Muscle</tissue>
    </source>
</reference>
<evidence type="ECO:0000313" key="1">
    <source>
        <dbReference type="EMBL" id="KAK3557709.1"/>
    </source>
</evidence>
<sequence>MPHALSKCRRPSSIFRWTPTARDRLQDKARTWCNRKRFKRKRKTNTANFVPVQTETARVPREEDWEREIEEFSRRIEEEKEEELSSNTPYDAEEELKVALCEMSLYSVPHALRPHQQHYDPSTHHTPPVTWIRHISYVEKDQFTDAEET</sequence>
<name>A0AAE0RLH2_9TELE</name>
<protein>
    <submittedName>
        <fullName evidence="1">Uncharacterized protein</fullName>
    </submittedName>
</protein>